<keyword evidence="2" id="KW-1185">Reference proteome</keyword>
<name>A0A7C9PPQ6_9MICO</name>
<evidence type="ECO:0000313" key="2">
    <source>
        <dbReference type="Proteomes" id="UP000479756"/>
    </source>
</evidence>
<organism evidence="1 2">
    <name type="scientific">Galbitalea soli</name>
    <dbReference type="NCBI Taxonomy" id="1268042"/>
    <lineage>
        <taxon>Bacteria</taxon>
        <taxon>Bacillati</taxon>
        <taxon>Actinomycetota</taxon>
        <taxon>Actinomycetes</taxon>
        <taxon>Micrococcales</taxon>
        <taxon>Microbacteriaceae</taxon>
        <taxon>Galbitalea</taxon>
    </lineage>
</organism>
<comment type="caution">
    <text evidence="1">The sequence shown here is derived from an EMBL/GenBank/DDBJ whole genome shotgun (WGS) entry which is preliminary data.</text>
</comment>
<dbReference type="Proteomes" id="UP000479756">
    <property type="component" value="Unassembled WGS sequence"/>
</dbReference>
<dbReference type="EMBL" id="JAAGWZ010000004">
    <property type="protein sequence ID" value="NEM92309.1"/>
    <property type="molecule type" value="Genomic_DNA"/>
</dbReference>
<reference evidence="1 2" key="1">
    <citation type="journal article" date="2014" name="Int. J. Syst. Evol. Microbiol.">
        <title>Description of Galbitalea soli gen. nov., sp. nov., and Frondihabitans sucicola sp. nov.</title>
        <authorList>
            <person name="Kim S.J."/>
            <person name="Lim J.M."/>
            <person name="Ahn J.H."/>
            <person name="Weon H.Y."/>
            <person name="Hamada M."/>
            <person name="Suzuki K."/>
            <person name="Ahn T.Y."/>
            <person name="Kwon S.W."/>
        </authorList>
    </citation>
    <scope>NUCLEOTIDE SEQUENCE [LARGE SCALE GENOMIC DNA]</scope>
    <source>
        <strain evidence="1 2">NBRC 108727</strain>
    </source>
</reference>
<evidence type="ECO:0000313" key="1">
    <source>
        <dbReference type="EMBL" id="NEM92309.1"/>
    </source>
</evidence>
<sequence>MTAPLALASDAARARIGRFVLVHVCTDTSARGMDIVRSWDVLGLAGTLGDPGEATVVSHDVLTTTHTTVREGLRAPRAAVETLAAGHGLELDPSSWSIVLEFGDRAGESAMVAHRVAGILVG</sequence>
<proteinExistence type="predicted"/>
<dbReference type="AlphaFoldDB" id="A0A7C9PPQ6"/>
<gene>
    <name evidence="1" type="ORF">G3T37_13205</name>
</gene>
<protein>
    <submittedName>
        <fullName evidence="1">Uncharacterized protein</fullName>
    </submittedName>
</protein>
<accession>A0A7C9PPQ6</accession>
<dbReference type="RefSeq" id="WP_163474350.1">
    <property type="nucleotide sequence ID" value="NZ_JAAGWZ010000004.1"/>
</dbReference>